<dbReference type="PROSITE" id="PS00061">
    <property type="entry name" value="ADH_SHORT"/>
    <property type="match status" value="1"/>
</dbReference>
<comment type="caution">
    <text evidence="4">The sequence shown here is derived from an EMBL/GenBank/DDBJ whole genome shotgun (WGS) entry which is preliminary data.</text>
</comment>
<comment type="similarity">
    <text evidence="1">Belongs to the short-chain dehydrogenases/reductases (SDR) family.</text>
</comment>
<dbReference type="Pfam" id="PF13561">
    <property type="entry name" value="adh_short_C2"/>
    <property type="match status" value="1"/>
</dbReference>
<dbReference type="EMBL" id="WOEY01000066">
    <property type="protein sequence ID" value="NPT43046.1"/>
    <property type="molecule type" value="Genomic_DNA"/>
</dbReference>
<gene>
    <name evidence="4" type="ORF">GNZ12_17340</name>
</gene>
<evidence type="ECO:0000313" key="5">
    <source>
        <dbReference type="Proteomes" id="UP000652198"/>
    </source>
</evidence>
<reference evidence="4 5" key="1">
    <citation type="submission" date="2019-11" db="EMBL/GenBank/DDBJ databases">
        <title>Metabolism of dissolved organic matter in forest soils.</title>
        <authorList>
            <person name="Cyle K.T."/>
            <person name="Wilhelm R.C."/>
            <person name="Martinez C.E."/>
        </authorList>
    </citation>
    <scope>NUCLEOTIDE SEQUENCE [LARGE SCALE GENOMIC DNA]</scope>
    <source>
        <strain evidence="4 5">1N</strain>
    </source>
</reference>
<dbReference type="SMART" id="SM00822">
    <property type="entry name" value="PKS_KR"/>
    <property type="match status" value="1"/>
</dbReference>
<dbReference type="PRINTS" id="PR00081">
    <property type="entry name" value="GDHRDH"/>
</dbReference>
<name>A0ABX2BSU0_9BURK</name>
<dbReference type="PANTHER" id="PTHR42760:SF133">
    <property type="entry name" value="3-OXOACYL-[ACYL-CARRIER-PROTEIN] REDUCTASE"/>
    <property type="match status" value="1"/>
</dbReference>
<evidence type="ECO:0000313" key="4">
    <source>
        <dbReference type="EMBL" id="NPT43046.1"/>
    </source>
</evidence>
<evidence type="ECO:0000256" key="1">
    <source>
        <dbReference type="ARBA" id="ARBA00006484"/>
    </source>
</evidence>
<proteinExistence type="inferred from homology"/>
<dbReference type="CDD" id="cd05233">
    <property type="entry name" value="SDR_c"/>
    <property type="match status" value="1"/>
</dbReference>
<keyword evidence="2" id="KW-0560">Oxidoreductase</keyword>
<dbReference type="Gene3D" id="3.40.50.720">
    <property type="entry name" value="NAD(P)-binding Rossmann-like Domain"/>
    <property type="match status" value="1"/>
</dbReference>
<dbReference type="InterPro" id="IPR036291">
    <property type="entry name" value="NAD(P)-bd_dom_sf"/>
</dbReference>
<organism evidence="4 5">
    <name type="scientific">Paraburkholderia solitsugae</name>
    <dbReference type="NCBI Taxonomy" id="2675748"/>
    <lineage>
        <taxon>Bacteria</taxon>
        <taxon>Pseudomonadati</taxon>
        <taxon>Pseudomonadota</taxon>
        <taxon>Betaproteobacteria</taxon>
        <taxon>Burkholderiales</taxon>
        <taxon>Burkholderiaceae</taxon>
        <taxon>Paraburkholderia</taxon>
    </lineage>
</organism>
<feature type="domain" description="Ketoreductase" evidence="3">
    <location>
        <begin position="14"/>
        <end position="198"/>
    </location>
</feature>
<dbReference type="InterPro" id="IPR020904">
    <property type="entry name" value="Sc_DH/Rdtase_CS"/>
</dbReference>
<sequence length="255" mass="26119">MTRIDHMAQALDKKVAVILGGTGGIGAAAAQRLAQAGARVVVVGQNDLGEARSVAAGLPGDGHSAALASITDSDTLSALAQTVRDHYGRVDIVVNTAGFTQPVKHADLDALTDELIDDMFKVNWRGQFAVIRVFRELLAASGDGLVVNVSSISATTGIGSNIAYCAAKAGLDIMAASLGRALAPHIRVINVSPGVVDTTFVPGRGADFNDKVAATTPLGRIGTPDDIAAAIEACATHLKFTTGVTLVVDGGRRLN</sequence>
<dbReference type="Proteomes" id="UP000652198">
    <property type="component" value="Unassembled WGS sequence"/>
</dbReference>
<protein>
    <submittedName>
        <fullName evidence="4">SDR family oxidoreductase</fullName>
    </submittedName>
</protein>
<dbReference type="SUPFAM" id="SSF51735">
    <property type="entry name" value="NAD(P)-binding Rossmann-fold domains"/>
    <property type="match status" value="1"/>
</dbReference>
<dbReference type="InterPro" id="IPR057326">
    <property type="entry name" value="KR_dom"/>
</dbReference>
<dbReference type="PRINTS" id="PR00080">
    <property type="entry name" value="SDRFAMILY"/>
</dbReference>
<evidence type="ECO:0000259" key="3">
    <source>
        <dbReference type="SMART" id="SM00822"/>
    </source>
</evidence>
<keyword evidence="5" id="KW-1185">Reference proteome</keyword>
<accession>A0ABX2BSU0</accession>
<dbReference type="InterPro" id="IPR002347">
    <property type="entry name" value="SDR_fam"/>
</dbReference>
<dbReference type="PANTHER" id="PTHR42760">
    <property type="entry name" value="SHORT-CHAIN DEHYDROGENASES/REDUCTASES FAMILY MEMBER"/>
    <property type="match status" value="1"/>
</dbReference>
<evidence type="ECO:0000256" key="2">
    <source>
        <dbReference type="ARBA" id="ARBA00023002"/>
    </source>
</evidence>